<geneLocation type="plasmid" evidence="1 2">
    <name>pW1-b</name>
</geneLocation>
<evidence type="ECO:0000313" key="1">
    <source>
        <dbReference type="EMBL" id="UNH41017.1"/>
    </source>
</evidence>
<accession>A0ACD3YCZ8</accession>
<reference evidence="1" key="1">
    <citation type="submission" date="2022-03" db="EMBL/GenBank/DDBJ databases">
        <title>ESBL-producing Moellerella wisconsensis and Escherichia marmotae isolated from wild game meat.</title>
        <authorList>
            <person name="Biggel M."/>
        </authorList>
    </citation>
    <scope>NUCLEOTIDE SEQUENCE</scope>
    <source>
        <strain evidence="1">W1</strain>
    </source>
</reference>
<proteinExistence type="predicted"/>
<protein>
    <submittedName>
        <fullName evidence="1">Uncharacterized protein</fullName>
    </submittedName>
</protein>
<keyword evidence="1" id="KW-0614">Plasmid</keyword>
<keyword evidence="2" id="KW-1185">Reference proteome</keyword>
<gene>
    <name evidence="1" type="ORF">MNY70_18265</name>
</gene>
<name>A0ACD3YCZ8_9GAMM</name>
<organism evidence="1 2">
    <name type="scientific">Moellerella wisconsensis</name>
    <dbReference type="NCBI Taxonomy" id="158849"/>
    <lineage>
        <taxon>Bacteria</taxon>
        <taxon>Pseudomonadati</taxon>
        <taxon>Pseudomonadota</taxon>
        <taxon>Gammaproteobacteria</taxon>
        <taxon>Enterobacterales</taxon>
        <taxon>Morganellaceae</taxon>
        <taxon>Moellerella</taxon>
    </lineage>
</organism>
<sequence length="89" mass="10078">MKKILPFACFFVLVGCTSIHEKSIQDIDCIGVYTLGSFPYQQKVKLKLSQKHTDKFGRVTYKAGSNLGVRFIGRGIIKETEIKILHCNK</sequence>
<dbReference type="EMBL" id="CP093257">
    <property type="protein sequence ID" value="UNH41017.1"/>
    <property type="molecule type" value="Genomic_DNA"/>
</dbReference>
<evidence type="ECO:0000313" key="2">
    <source>
        <dbReference type="Proteomes" id="UP000829420"/>
    </source>
</evidence>
<dbReference type="Proteomes" id="UP000829420">
    <property type="component" value="Plasmid pW1-b"/>
</dbReference>